<dbReference type="Proteomes" id="UP000321827">
    <property type="component" value="Unassembled WGS sequence"/>
</dbReference>
<name>A0A511RMK9_9DEIN</name>
<organism evidence="2 3">
    <name type="scientific">Oceanithermus desulfurans NBRC 100063</name>
    <dbReference type="NCBI Taxonomy" id="1227550"/>
    <lineage>
        <taxon>Bacteria</taxon>
        <taxon>Thermotogati</taxon>
        <taxon>Deinococcota</taxon>
        <taxon>Deinococci</taxon>
        <taxon>Thermales</taxon>
        <taxon>Thermaceae</taxon>
        <taxon>Oceanithermus</taxon>
    </lineage>
</organism>
<dbReference type="GO" id="GO:0004683">
    <property type="term" value="F:calcium/calmodulin-dependent protein kinase activity"/>
    <property type="evidence" value="ECO:0007669"/>
    <property type="project" value="InterPro"/>
</dbReference>
<evidence type="ECO:0000313" key="3">
    <source>
        <dbReference type="Proteomes" id="UP000321827"/>
    </source>
</evidence>
<dbReference type="Gene3D" id="3.10.450.50">
    <property type="match status" value="1"/>
</dbReference>
<dbReference type="InterPro" id="IPR013543">
    <property type="entry name" value="Ca/CaM-dep_prot_kinase-assoc"/>
</dbReference>
<keyword evidence="2" id="KW-0808">Transferase</keyword>
<dbReference type="Pfam" id="PF08332">
    <property type="entry name" value="CaMKII_AD"/>
    <property type="match status" value="1"/>
</dbReference>
<feature type="domain" description="Calcium/calmodulin-dependent protein kinase II association-domain" evidence="1">
    <location>
        <begin position="13"/>
        <end position="135"/>
    </location>
</feature>
<evidence type="ECO:0000313" key="2">
    <source>
        <dbReference type="EMBL" id="GEM90172.1"/>
    </source>
</evidence>
<accession>A0A511RMK9</accession>
<dbReference type="InterPro" id="IPR032710">
    <property type="entry name" value="NTF2-like_dom_sf"/>
</dbReference>
<keyword evidence="2" id="KW-0418">Kinase</keyword>
<gene>
    <name evidence="2" type="ORF">ODE01S_16060</name>
</gene>
<dbReference type="EMBL" id="BJXN01000010">
    <property type="protein sequence ID" value="GEM90172.1"/>
    <property type="molecule type" value="Genomic_DNA"/>
</dbReference>
<dbReference type="GO" id="GO:0005516">
    <property type="term" value="F:calmodulin binding"/>
    <property type="evidence" value="ECO:0007669"/>
    <property type="project" value="InterPro"/>
</dbReference>
<dbReference type="SUPFAM" id="SSF54427">
    <property type="entry name" value="NTF2-like"/>
    <property type="match status" value="1"/>
</dbReference>
<proteinExistence type="predicted"/>
<comment type="caution">
    <text evidence="2">The sequence shown here is derived from an EMBL/GenBank/DDBJ whole genome shotgun (WGS) entry which is preliminary data.</text>
</comment>
<evidence type="ECO:0000259" key="1">
    <source>
        <dbReference type="Pfam" id="PF08332"/>
    </source>
</evidence>
<dbReference type="AlphaFoldDB" id="A0A511RMK9"/>
<protein>
    <submittedName>
        <fullName evidence="2">Protein kinase</fullName>
    </submittedName>
</protein>
<sequence>MGTEDLMENAADAVWKTLHRHLAAIYAGDWATYLETTAEDVAVYEWFVTPHRIDGLSFHEFMMEHDWMGVGADWRYDLLDPRLQLYGTTAVASYTLLLSIHREGGIEHKTINESRVLIEFPGGWKVVHVHKSPAG</sequence>
<reference evidence="2 3" key="1">
    <citation type="submission" date="2019-07" db="EMBL/GenBank/DDBJ databases">
        <title>Whole genome shotgun sequence of Oceanithermus desulfurans NBRC 100063.</title>
        <authorList>
            <person name="Hosoyama A."/>
            <person name="Uohara A."/>
            <person name="Ohji S."/>
            <person name="Ichikawa N."/>
        </authorList>
    </citation>
    <scope>NUCLEOTIDE SEQUENCE [LARGE SCALE GENOMIC DNA]</scope>
    <source>
        <strain evidence="2 3">NBRC 100063</strain>
    </source>
</reference>